<comment type="function">
    <text evidence="4 5">Required for flagellar hook formation. May act as a scaffolding protein.</text>
</comment>
<sequence length="238" mass="25458">MNDVSSVNNNPLSDYSIANKTKEEPKSNELGQSAFLELMITQMENQDPLSPQENTEFIAQLAQFSSVEALDKLNNNFDSFTNNFMANQALQASTLVGRSVTVPAEQTYLQANDLVTTSVEIPSSTSSVNMNIYSESGALVEQIPLGSQPAGEMVVRWDGLNAEVNGELLDWQSSAEEGVPPGLYRFEVTAQLDGESTQLDTAVSANVNSVTVGTNGGLVLNLAGIGAVDIGSVKQFNE</sequence>
<comment type="similarity">
    <text evidence="1 5">Belongs to the FlgD family.</text>
</comment>
<keyword evidence="3 5" id="KW-1005">Bacterial flagellum biogenesis</keyword>
<dbReference type="Gene3D" id="2.30.30.910">
    <property type="match status" value="1"/>
</dbReference>
<dbReference type="InterPro" id="IPR005648">
    <property type="entry name" value="FlgD"/>
</dbReference>
<gene>
    <name evidence="9" type="ordered locus">TERTU_1224</name>
</gene>
<accession>C5BRR9</accession>
<dbReference type="AlphaFoldDB" id="C5BRR9"/>
<evidence type="ECO:0000256" key="6">
    <source>
        <dbReference type="SAM" id="MobiDB-lite"/>
    </source>
</evidence>
<evidence type="ECO:0000313" key="10">
    <source>
        <dbReference type="Proteomes" id="UP000009080"/>
    </source>
</evidence>
<evidence type="ECO:0000256" key="5">
    <source>
        <dbReference type="RuleBase" id="RU362076"/>
    </source>
</evidence>
<dbReference type="eggNOG" id="COG1843">
    <property type="taxonomic scope" value="Bacteria"/>
</dbReference>
<feature type="region of interest" description="Disordered" evidence="6">
    <location>
        <begin position="1"/>
        <end position="27"/>
    </location>
</feature>
<dbReference type="KEGG" id="ttu:TERTU_1224"/>
<reference evidence="9 10" key="1">
    <citation type="journal article" date="2009" name="PLoS ONE">
        <title>The complete genome of Teredinibacter turnerae T7901: an intracellular endosymbiont of marine wood-boring bivalves (shipworms).</title>
        <authorList>
            <person name="Yang J.C."/>
            <person name="Madupu R."/>
            <person name="Durkin A.S."/>
            <person name="Ekborg N.A."/>
            <person name="Pedamallu C.S."/>
            <person name="Hostetler J.B."/>
            <person name="Radune D."/>
            <person name="Toms B.S."/>
            <person name="Henrissat B."/>
            <person name="Coutinho P.M."/>
            <person name="Schwarz S."/>
            <person name="Field L."/>
            <person name="Trindade-Silva A.E."/>
            <person name="Soares C.A.G."/>
            <person name="Elshahawi S."/>
            <person name="Hanora A."/>
            <person name="Schmidt E.W."/>
            <person name="Haygood M.G."/>
            <person name="Posfai J."/>
            <person name="Benner J."/>
            <person name="Madinger C."/>
            <person name="Nove J."/>
            <person name="Anton B."/>
            <person name="Chaudhary K."/>
            <person name="Foster J."/>
            <person name="Holman A."/>
            <person name="Kumar S."/>
            <person name="Lessard P.A."/>
            <person name="Luyten Y.A."/>
            <person name="Slatko B."/>
            <person name="Wood N."/>
            <person name="Wu B."/>
            <person name="Teplitski M."/>
            <person name="Mougous J.D."/>
            <person name="Ward N."/>
            <person name="Eisen J.A."/>
            <person name="Badger J.H."/>
            <person name="Distel D.L."/>
        </authorList>
    </citation>
    <scope>NUCLEOTIDE SEQUENCE [LARGE SCALE GENOMIC DNA]</scope>
    <source>
        <strain evidence="10">ATCC 39867 / T7901</strain>
    </source>
</reference>
<feature type="domain" description="FlgD/Vpr Ig-like" evidence="7">
    <location>
        <begin position="116"/>
        <end position="190"/>
    </location>
</feature>
<dbReference type="Pfam" id="PF13861">
    <property type="entry name" value="FLgD_tudor"/>
    <property type="match status" value="1"/>
</dbReference>
<name>C5BRR9_TERTT</name>
<proteinExistence type="inferred from homology"/>
<evidence type="ECO:0000256" key="4">
    <source>
        <dbReference type="ARBA" id="ARBA00024746"/>
    </source>
</evidence>
<evidence type="ECO:0000256" key="3">
    <source>
        <dbReference type="ARBA" id="ARBA00022795"/>
    </source>
</evidence>
<evidence type="ECO:0000256" key="1">
    <source>
        <dbReference type="ARBA" id="ARBA00010577"/>
    </source>
</evidence>
<dbReference type="HOGENOM" id="CLU_047535_0_2_6"/>
<dbReference type="Gene3D" id="2.60.40.4070">
    <property type="match status" value="1"/>
</dbReference>
<dbReference type="OrthoDB" id="9785233at2"/>
<dbReference type="Proteomes" id="UP000009080">
    <property type="component" value="Chromosome"/>
</dbReference>
<keyword evidence="9" id="KW-0282">Flagellum</keyword>
<keyword evidence="9" id="KW-0966">Cell projection</keyword>
<evidence type="ECO:0000259" key="7">
    <source>
        <dbReference type="Pfam" id="PF13860"/>
    </source>
</evidence>
<dbReference type="EMBL" id="CP001614">
    <property type="protein sequence ID" value="ACR14597.1"/>
    <property type="molecule type" value="Genomic_DNA"/>
</dbReference>
<dbReference type="STRING" id="377629.TERTU_1224"/>
<evidence type="ECO:0000256" key="2">
    <source>
        <dbReference type="ARBA" id="ARBA00016013"/>
    </source>
</evidence>
<dbReference type="GO" id="GO:0044781">
    <property type="term" value="P:bacterial-type flagellum organization"/>
    <property type="evidence" value="ECO:0007669"/>
    <property type="project" value="UniProtKB-UniRule"/>
</dbReference>
<keyword evidence="10" id="KW-1185">Reference proteome</keyword>
<dbReference type="InterPro" id="IPR025965">
    <property type="entry name" value="FlgD/Vpr_Ig-like"/>
</dbReference>
<organism evidence="9 10">
    <name type="scientific">Teredinibacter turnerae (strain ATCC 39867 / T7901)</name>
    <dbReference type="NCBI Taxonomy" id="377629"/>
    <lineage>
        <taxon>Bacteria</taxon>
        <taxon>Pseudomonadati</taxon>
        <taxon>Pseudomonadota</taxon>
        <taxon>Gammaproteobacteria</taxon>
        <taxon>Cellvibrionales</taxon>
        <taxon>Cellvibrionaceae</taxon>
        <taxon>Teredinibacter</taxon>
    </lineage>
</organism>
<feature type="domain" description="FlgD Tudor-like" evidence="8">
    <location>
        <begin position="87"/>
        <end position="234"/>
    </location>
</feature>
<evidence type="ECO:0000313" key="9">
    <source>
        <dbReference type="EMBL" id="ACR14597.1"/>
    </source>
</evidence>
<dbReference type="Pfam" id="PF03963">
    <property type="entry name" value="FlgD"/>
    <property type="match status" value="1"/>
</dbReference>
<keyword evidence="9" id="KW-0969">Cilium</keyword>
<dbReference type="InterPro" id="IPR025963">
    <property type="entry name" value="FLgD_Tudor"/>
</dbReference>
<dbReference type="Pfam" id="PF13860">
    <property type="entry name" value="FlgD_ig"/>
    <property type="match status" value="1"/>
</dbReference>
<feature type="compositionally biased region" description="Polar residues" evidence="6">
    <location>
        <begin position="1"/>
        <end position="19"/>
    </location>
</feature>
<dbReference type="RefSeq" id="WP_015820711.1">
    <property type="nucleotide sequence ID" value="NC_012997.1"/>
</dbReference>
<evidence type="ECO:0000259" key="8">
    <source>
        <dbReference type="Pfam" id="PF13861"/>
    </source>
</evidence>
<protein>
    <recommendedName>
        <fullName evidence="2 5">Basal-body rod modification protein FlgD</fullName>
    </recommendedName>
</protein>